<evidence type="ECO:0000259" key="6">
    <source>
        <dbReference type="Pfam" id="PF01323"/>
    </source>
</evidence>
<dbReference type="PANTHER" id="PTHR35891:SF2">
    <property type="entry name" value="THIOL:DISULFIDE INTERCHANGE PROTEIN DSBA"/>
    <property type="match status" value="1"/>
</dbReference>
<evidence type="ECO:0000256" key="3">
    <source>
        <dbReference type="ARBA" id="ARBA00022729"/>
    </source>
</evidence>
<keyword evidence="3" id="KW-0732">Signal</keyword>
<dbReference type="AlphaFoldDB" id="A0A381NF59"/>
<dbReference type="PANTHER" id="PTHR35891">
    <property type="entry name" value="THIOL:DISULFIDE INTERCHANGE PROTEIN DSBA"/>
    <property type="match status" value="1"/>
</dbReference>
<dbReference type="InterPro" id="IPR023205">
    <property type="entry name" value="DsbA/DsbL"/>
</dbReference>
<reference evidence="7" key="1">
    <citation type="submission" date="2018-05" db="EMBL/GenBank/DDBJ databases">
        <authorList>
            <person name="Lanie J.A."/>
            <person name="Ng W.-L."/>
            <person name="Kazmierczak K.M."/>
            <person name="Andrzejewski T.M."/>
            <person name="Davidsen T.M."/>
            <person name="Wayne K.J."/>
            <person name="Tettelin H."/>
            <person name="Glass J.I."/>
            <person name="Rusch D."/>
            <person name="Podicherti R."/>
            <person name="Tsui H.-C.T."/>
            <person name="Winkler M.E."/>
        </authorList>
    </citation>
    <scope>NUCLEOTIDE SEQUENCE</scope>
</reference>
<dbReference type="InterPro" id="IPR036249">
    <property type="entry name" value="Thioredoxin-like_sf"/>
</dbReference>
<proteinExistence type="inferred from homology"/>
<dbReference type="InterPro" id="IPR001853">
    <property type="entry name" value="DSBA-like_thioredoxin_dom"/>
</dbReference>
<dbReference type="InterPro" id="IPR050824">
    <property type="entry name" value="Thiol_disulfide_DsbA"/>
</dbReference>
<dbReference type="Gene3D" id="3.40.30.10">
    <property type="entry name" value="Glutaredoxin"/>
    <property type="match status" value="1"/>
</dbReference>
<dbReference type="CDD" id="cd03019">
    <property type="entry name" value="DsbA_DsbA"/>
    <property type="match status" value="1"/>
</dbReference>
<organism evidence="7">
    <name type="scientific">marine metagenome</name>
    <dbReference type="NCBI Taxonomy" id="408172"/>
    <lineage>
        <taxon>unclassified sequences</taxon>
        <taxon>metagenomes</taxon>
        <taxon>ecological metagenomes</taxon>
    </lineage>
</organism>
<name>A0A381NF59_9ZZZZ</name>
<dbReference type="GO" id="GO:0016491">
    <property type="term" value="F:oxidoreductase activity"/>
    <property type="evidence" value="ECO:0007669"/>
    <property type="project" value="InterPro"/>
</dbReference>
<dbReference type="Pfam" id="PF01323">
    <property type="entry name" value="DSBA"/>
    <property type="match status" value="1"/>
</dbReference>
<evidence type="ECO:0000256" key="2">
    <source>
        <dbReference type="ARBA" id="ARBA00013831"/>
    </source>
</evidence>
<evidence type="ECO:0000313" key="7">
    <source>
        <dbReference type="EMBL" id="SUZ52734.1"/>
    </source>
</evidence>
<accession>A0A381NF59</accession>
<dbReference type="SUPFAM" id="SSF52833">
    <property type="entry name" value="Thioredoxin-like"/>
    <property type="match status" value="1"/>
</dbReference>
<protein>
    <recommendedName>
        <fullName evidence="2">Thiol:disulfide interchange protein DsbA</fullName>
    </recommendedName>
</protein>
<keyword evidence="4" id="KW-1015">Disulfide bond</keyword>
<dbReference type="PIRSF" id="PIRSF001488">
    <property type="entry name" value="Tdi_protein"/>
    <property type="match status" value="1"/>
</dbReference>
<dbReference type="EMBL" id="UINC01000291">
    <property type="protein sequence ID" value="SUZ52734.1"/>
    <property type="molecule type" value="Genomic_DNA"/>
</dbReference>
<keyword evidence="5" id="KW-0676">Redox-active center</keyword>
<evidence type="ECO:0000256" key="4">
    <source>
        <dbReference type="ARBA" id="ARBA00023157"/>
    </source>
</evidence>
<feature type="domain" description="DSBA-like thioredoxin" evidence="6">
    <location>
        <begin position="77"/>
        <end position="179"/>
    </location>
</feature>
<evidence type="ECO:0000256" key="1">
    <source>
        <dbReference type="ARBA" id="ARBA00005791"/>
    </source>
</evidence>
<comment type="similarity">
    <text evidence="1">Belongs to the thioredoxin family. DsbA subfamily.</text>
</comment>
<gene>
    <name evidence="7" type="ORF">METZ01_LOCUS5588</name>
</gene>
<evidence type="ECO:0000256" key="5">
    <source>
        <dbReference type="ARBA" id="ARBA00023284"/>
    </source>
</evidence>
<sequence length="203" mass="23350">MLLLLFFSCTQAEEFVAGRHYEILDNPTVTRNPSKVEVVEVFWFGCNHCYALESFVQPWKRNLPNDVDFWKSHITWNAQAETHARLFYSAKALGIEEKAVPAAFTSIWREGRNLLGNSEVEYFFKGFGVEKERYLSVSNSFGVNNAVKQADNRMRQWAVTGVPTLIVNGKYKVSGTREIGTSKLLDVVNFLIEKERRFLTRPD</sequence>